<feature type="domain" description="DUF7910" evidence="5">
    <location>
        <begin position="512"/>
        <end position="646"/>
    </location>
</feature>
<evidence type="ECO:0000256" key="3">
    <source>
        <dbReference type="ARBA" id="ARBA00023295"/>
    </source>
</evidence>
<dbReference type="InterPro" id="IPR017853">
    <property type="entry name" value="GH"/>
</dbReference>
<evidence type="ECO:0000259" key="5">
    <source>
        <dbReference type="Pfam" id="PF25490"/>
    </source>
</evidence>
<evidence type="ECO:0000313" key="7">
    <source>
        <dbReference type="Proteomes" id="UP001604277"/>
    </source>
</evidence>
<evidence type="ECO:0000313" key="6">
    <source>
        <dbReference type="EMBL" id="KAL2468000.1"/>
    </source>
</evidence>
<evidence type="ECO:0000256" key="2">
    <source>
        <dbReference type="ARBA" id="ARBA00022801"/>
    </source>
</evidence>
<dbReference type="Gene3D" id="2.80.10.50">
    <property type="match status" value="2"/>
</dbReference>
<dbReference type="InterPro" id="IPR001547">
    <property type="entry name" value="Glyco_hydro_5"/>
</dbReference>
<sequence length="976" mass="109502">MREKKTITSIPVRAVNLGGWLVTEGWIQPSLFDDIPNKDFLDGTQLQFKSVTIGKYLSAETGGGTIIVVNRTSASGWESFRLWRINETSFNFRVFNKQFVGLDNAGNGIDIVAVENTPGASETFEIVRNPNDLNRVRIKAPNGFFLQAKTEELVSADSEGNSEWGDDDPSVFLMTIGQRLQGDYQITNGYGPIKAPQVMKEHWSTFIVENDFKFISKNGLNAVRIPVGWWIASDPTPPKPYVGGSLQALDNAFLWARKYGIKVILDLHAAPGSQNGFEHSSSRDGFVEWGQTDDNIKQTVDVIDFLTARYVKNPSLFAVELINEPLASGVSLETVTKFYRAGYDAVRKHSQTAYVVLSDRLGSGNVKELFPIASGFSRSVIDVHYYNLFSSIFDNLTVEQNIEYVYNNRTRELNDILTSNGPLILIGEWVAEWQVRDATKEDYQRYANAQLEVFGRATFGWAYWTLKNDGTQVQFKSTMLNRYLCADNGGGTALVANRPRAGKLSRKLLKEDGTQLQFKSVTIGKYLSAATGGGNIIVVNRTSASGWETFRLWRINETSFHFRVFNKQFVGLDNAGNGIDIVAVENTPGASETFEIVRNPNDLNRVRIKAPNGFFLQAKTEELISADSEGNSEWGDDDPSVFLMTIRRRLHGDYQITNASDPTPPKPYVGGSLQALDNAFQWARKYEIKVILDLHAAPGSQNGFEHSSSRDGFVEWGHTDDTIKQTVDVIDFLTARYAKNPSLFAVELINEPLASRVSLETVTKFYRAGYDAVRKHSQTAYVVLSDRLGSGNVKELFPIASEFSRSVIDVHYYNLFSSIFNNLTVEQNIEYVYNNRTRELNDILTSNGPLILIGEWVAEWQVRDATKEDYQRYANAQLEVFGRATFGWAYWTLKHQSAQVFYQNLPLKAVNVGVWLLVEEWLKPSLFADIPNNDLLDGTQVQFKSTMLNRYLFADNGGGTAWVANRPSVPAGKLSR</sequence>
<dbReference type="PANTHER" id="PTHR10551">
    <property type="entry name" value="FASCIN"/>
    <property type="match status" value="1"/>
</dbReference>
<evidence type="ECO:0000259" key="4">
    <source>
        <dbReference type="Pfam" id="PF00150"/>
    </source>
</evidence>
<feature type="domain" description="DUF7910" evidence="5">
    <location>
        <begin position="37"/>
        <end position="176"/>
    </location>
</feature>
<gene>
    <name evidence="6" type="ORF">Fot_51525</name>
</gene>
<dbReference type="EMBL" id="JBFOLJ010000017">
    <property type="protein sequence ID" value="KAL2468000.1"/>
    <property type="molecule type" value="Genomic_DNA"/>
</dbReference>
<dbReference type="PANTHER" id="PTHR10551:SF14">
    <property type="entry name" value="CELLULASE CONTAINING PROTEIN, EXPRESSED"/>
    <property type="match status" value="1"/>
</dbReference>
<keyword evidence="7" id="KW-1185">Reference proteome</keyword>
<keyword evidence="2" id="KW-0378">Hydrolase</keyword>
<evidence type="ECO:0000256" key="1">
    <source>
        <dbReference type="ARBA" id="ARBA00005641"/>
    </source>
</evidence>
<dbReference type="CDD" id="cd00257">
    <property type="entry name" value="beta-trefoil_FSCN-like"/>
    <property type="match status" value="3"/>
</dbReference>
<accession>A0ABD1PVP4</accession>
<comment type="caution">
    <text evidence="6">The sequence shown here is derived from an EMBL/GenBank/DDBJ whole genome shotgun (WGS) entry which is preliminary data.</text>
</comment>
<dbReference type="InterPro" id="IPR057232">
    <property type="entry name" value="DUF7910"/>
</dbReference>
<name>A0ABD1PVP4_9LAMI</name>
<dbReference type="Pfam" id="PF00150">
    <property type="entry name" value="Cellulase"/>
    <property type="match status" value="2"/>
</dbReference>
<dbReference type="Gene3D" id="3.20.20.80">
    <property type="entry name" value="Glycosidases"/>
    <property type="match status" value="2"/>
</dbReference>
<feature type="domain" description="DUF7910" evidence="5">
    <location>
        <begin position="932"/>
        <end position="968"/>
    </location>
</feature>
<reference evidence="7" key="1">
    <citation type="submission" date="2024-07" db="EMBL/GenBank/DDBJ databases">
        <title>Two chromosome-level genome assemblies of Korean endemic species Abeliophyllum distichum and Forsythia ovata (Oleaceae).</title>
        <authorList>
            <person name="Jang H."/>
        </authorList>
    </citation>
    <scope>NUCLEOTIDE SEQUENCE [LARGE SCALE GENOMIC DNA]</scope>
</reference>
<keyword evidence="3" id="KW-0326">Glycosidase</keyword>
<comment type="similarity">
    <text evidence="1">Belongs to the glycosyl hydrolase 5 (cellulase A) family.</text>
</comment>
<proteinExistence type="inferred from homology"/>
<dbReference type="InterPro" id="IPR008999">
    <property type="entry name" value="Actin-crosslinking"/>
</dbReference>
<dbReference type="InterPro" id="IPR010431">
    <property type="entry name" value="Fascin"/>
</dbReference>
<organism evidence="6 7">
    <name type="scientific">Forsythia ovata</name>
    <dbReference type="NCBI Taxonomy" id="205694"/>
    <lineage>
        <taxon>Eukaryota</taxon>
        <taxon>Viridiplantae</taxon>
        <taxon>Streptophyta</taxon>
        <taxon>Embryophyta</taxon>
        <taxon>Tracheophyta</taxon>
        <taxon>Spermatophyta</taxon>
        <taxon>Magnoliopsida</taxon>
        <taxon>eudicotyledons</taxon>
        <taxon>Gunneridae</taxon>
        <taxon>Pentapetalae</taxon>
        <taxon>asterids</taxon>
        <taxon>lamiids</taxon>
        <taxon>Lamiales</taxon>
        <taxon>Oleaceae</taxon>
        <taxon>Forsythieae</taxon>
        <taxon>Forsythia</taxon>
    </lineage>
</organism>
<evidence type="ECO:0008006" key="8">
    <source>
        <dbReference type="Google" id="ProtNLM"/>
    </source>
</evidence>
<dbReference type="SUPFAM" id="SSF50405">
    <property type="entry name" value="Actin-crosslinking proteins"/>
    <property type="match status" value="2"/>
</dbReference>
<dbReference type="AlphaFoldDB" id="A0ABD1PVP4"/>
<dbReference type="FunFam" id="2.80.10.50:FF:000056">
    <property type="entry name" value="Glucan 1,3-beta-glucosidase A"/>
    <property type="match status" value="1"/>
</dbReference>
<dbReference type="Pfam" id="PF25490">
    <property type="entry name" value="DUF7910"/>
    <property type="match status" value="3"/>
</dbReference>
<feature type="domain" description="Glycoside hydrolase family 5" evidence="4">
    <location>
        <begin position="199"/>
        <end position="469"/>
    </location>
</feature>
<dbReference type="FunFam" id="3.20.20.80:FF:000067">
    <property type="entry name" value="Glucan 1,3-beta-glucosidase A"/>
    <property type="match status" value="1"/>
</dbReference>
<dbReference type="SUPFAM" id="SSF51445">
    <property type="entry name" value="(Trans)glycosidases"/>
    <property type="match status" value="2"/>
</dbReference>
<feature type="domain" description="Glycoside hydrolase family 5" evidence="4">
    <location>
        <begin position="672"/>
        <end position="896"/>
    </location>
</feature>
<dbReference type="Proteomes" id="UP001604277">
    <property type="component" value="Unassembled WGS sequence"/>
</dbReference>
<dbReference type="GO" id="GO:0016798">
    <property type="term" value="F:hydrolase activity, acting on glycosyl bonds"/>
    <property type="evidence" value="ECO:0007669"/>
    <property type="project" value="UniProtKB-KW"/>
</dbReference>
<protein>
    <recommendedName>
        <fullName evidence="8">Mannan endo-1,4-beta-mannosidase</fullName>
    </recommendedName>
</protein>